<comment type="subcellular location">
    <subcellularLocation>
        <location evidence="1">Membrane</location>
        <topology evidence="1">Multi-pass membrane protein</topology>
    </subcellularLocation>
</comment>
<feature type="region of interest" description="Disordered" evidence="6">
    <location>
        <begin position="144"/>
        <end position="164"/>
    </location>
</feature>
<keyword evidence="9" id="KW-1185">Reference proteome</keyword>
<organism evidence="8 9">
    <name type="scientific">Methylobacterium terricola</name>
    <dbReference type="NCBI Taxonomy" id="2583531"/>
    <lineage>
        <taxon>Bacteria</taxon>
        <taxon>Pseudomonadati</taxon>
        <taxon>Pseudomonadota</taxon>
        <taxon>Alphaproteobacteria</taxon>
        <taxon>Hyphomicrobiales</taxon>
        <taxon>Methylobacteriaceae</taxon>
        <taxon>Methylobacterium</taxon>
    </lineage>
</organism>
<comment type="similarity">
    <text evidence="2">Belongs to the autoinducer-2 exporter (AI-2E) (TC 2.A.86) family.</text>
</comment>
<feature type="transmembrane region" description="Helical" evidence="7">
    <location>
        <begin position="274"/>
        <end position="301"/>
    </location>
</feature>
<feature type="transmembrane region" description="Helical" evidence="7">
    <location>
        <begin position="186"/>
        <end position="209"/>
    </location>
</feature>
<accession>A0A5C4LBB0</accession>
<dbReference type="AlphaFoldDB" id="A0A5C4LBB0"/>
<feature type="transmembrane region" description="Helical" evidence="7">
    <location>
        <begin position="50"/>
        <end position="70"/>
    </location>
</feature>
<dbReference type="PANTHER" id="PTHR21716">
    <property type="entry name" value="TRANSMEMBRANE PROTEIN"/>
    <property type="match status" value="1"/>
</dbReference>
<keyword evidence="4 7" id="KW-1133">Transmembrane helix</keyword>
<protein>
    <submittedName>
        <fullName evidence="8">AI-2E family transporter</fullName>
    </submittedName>
</protein>
<dbReference type="OrthoDB" id="5761230at2"/>
<dbReference type="PANTHER" id="PTHR21716:SF62">
    <property type="entry name" value="TRANSPORT PROTEIN YDBI-RELATED"/>
    <property type="match status" value="1"/>
</dbReference>
<gene>
    <name evidence="8" type="ORF">FF100_25835</name>
</gene>
<feature type="transmembrane region" description="Helical" evidence="7">
    <location>
        <begin position="26"/>
        <end position="44"/>
    </location>
</feature>
<comment type="caution">
    <text evidence="8">The sequence shown here is derived from an EMBL/GenBank/DDBJ whole genome shotgun (WGS) entry which is preliminary data.</text>
</comment>
<keyword evidence="3 7" id="KW-0812">Transmembrane</keyword>
<reference evidence="8 9" key="1">
    <citation type="submission" date="2019-06" db="EMBL/GenBank/DDBJ databases">
        <title>Genome of Methylobacterium sp. 17Sr1-39.</title>
        <authorList>
            <person name="Seo T."/>
        </authorList>
    </citation>
    <scope>NUCLEOTIDE SEQUENCE [LARGE SCALE GENOMIC DNA]</scope>
    <source>
        <strain evidence="8 9">17Sr1-39</strain>
    </source>
</reference>
<feature type="transmembrane region" description="Helical" evidence="7">
    <location>
        <begin position="82"/>
        <end position="105"/>
    </location>
</feature>
<evidence type="ECO:0000256" key="7">
    <source>
        <dbReference type="SAM" id="Phobius"/>
    </source>
</evidence>
<feature type="transmembrane region" description="Helical" evidence="7">
    <location>
        <begin position="347"/>
        <end position="368"/>
    </location>
</feature>
<feature type="transmembrane region" description="Helical" evidence="7">
    <location>
        <begin position="249"/>
        <end position="268"/>
    </location>
</feature>
<dbReference type="RefSeq" id="WP_139038635.1">
    <property type="nucleotide sequence ID" value="NZ_VDDA01000016.1"/>
</dbReference>
<evidence type="ECO:0000256" key="4">
    <source>
        <dbReference type="ARBA" id="ARBA00022989"/>
    </source>
</evidence>
<proteinExistence type="inferred from homology"/>
<evidence type="ECO:0000256" key="5">
    <source>
        <dbReference type="ARBA" id="ARBA00023136"/>
    </source>
</evidence>
<dbReference type="EMBL" id="VDDA01000016">
    <property type="protein sequence ID" value="TNC09630.1"/>
    <property type="molecule type" value="Genomic_DNA"/>
</dbReference>
<name>A0A5C4LBB0_9HYPH</name>
<dbReference type="Pfam" id="PF01594">
    <property type="entry name" value="AI-2E_transport"/>
    <property type="match status" value="1"/>
</dbReference>
<keyword evidence="5 7" id="KW-0472">Membrane</keyword>
<dbReference type="InterPro" id="IPR002549">
    <property type="entry name" value="AI-2E-like"/>
</dbReference>
<evidence type="ECO:0000256" key="2">
    <source>
        <dbReference type="ARBA" id="ARBA00009773"/>
    </source>
</evidence>
<evidence type="ECO:0000313" key="9">
    <source>
        <dbReference type="Proteomes" id="UP000305267"/>
    </source>
</evidence>
<evidence type="ECO:0000256" key="3">
    <source>
        <dbReference type="ARBA" id="ARBA00022692"/>
    </source>
</evidence>
<feature type="transmembrane region" description="Helical" evidence="7">
    <location>
        <begin position="308"/>
        <end position="327"/>
    </location>
</feature>
<evidence type="ECO:0000313" key="8">
    <source>
        <dbReference type="EMBL" id="TNC09630.1"/>
    </source>
</evidence>
<dbReference type="Proteomes" id="UP000305267">
    <property type="component" value="Unassembled WGS sequence"/>
</dbReference>
<dbReference type="GO" id="GO:0055085">
    <property type="term" value="P:transmembrane transport"/>
    <property type="evidence" value="ECO:0007669"/>
    <property type="project" value="TreeGrafter"/>
</dbReference>
<dbReference type="GO" id="GO:0016020">
    <property type="term" value="C:membrane"/>
    <property type="evidence" value="ECO:0007669"/>
    <property type="project" value="UniProtKB-SubCell"/>
</dbReference>
<evidence type="ECO:0000256" key="1">
    <source>
        <dbReference type="ARBA" id="ARBA00004141"/>
    </source>
</evidence>
<sequence>MPVSPSQAGLGQDAARPIRGGSTRSLALAGIGVVVFTAAMLLAWRSADTLLLIFAGILFAVFLDGLTHYLGRVVPLGHGFRLAIVSVLLTILVLGMVGLGGATVASQAERLGQTLKQQSGTVKSWLDARGIDTRFLDFGKLKDAASQPGGGGSEDGQRNAPAAGGLPSPGTLLSGAGSVLGQASTVALAVFGAIGNVFIVVVLGLFVAADPRTYRDGLLRFVPSRHRTHAASVADDIGITLRHWLFGQLVVMAAIFVCVWLGLTLVGIDGALVLGLQAGLLCFIPTIGALVAGIIIVLASLASGLKGVIAGLCVYLLVQTLESYVLTPFVQKRALDIPPATLFAGQILLGVLFGLWGVALALSLMAVAKVLLDRLYIEDTLGEDAG</sequence>
<evidence type="ECO:0000256" key="6">
    <source>
        <dbReference type="SAM" id="MobiDB-lite"/>
    </source>
</evidence>